<sequence length="14" mass="1668">MLLELLLYESECVI</sequence>
<evidence type="ECO:0000313" key="1">
    <source>
        <dbReference type="EMBL" id="JAI07901.1"/>
    </source>
</evidence>
<protein>
    <submittedName>
        <fullName evidence="1">Uncharacterized protein</fullName>
    </submittedName>
</protein>
<reference evidence="1" key="1">
    <citation type="submission" date="2014-11" db="EMBL/GenBank/DDBJ databases">
        <authorList>
            <person name="Amaro Gonzalez C."/>
        </authorList>
    </citation>
    <scope>NUCLEOTIDE SEQUENCE</scope>
</reference>
<organism evidence="1">
    <name type="scientific">Anguilla anguilla</name>
    <name type="common">European freshwater eel</name>
    <name type="synonym">Muraena anguilla</name>
    <dbReference type="NCBI Taxonomy" id="7936"/>
    <lineage>
        <taxon>Eukaryota</taxon>
        <taxon>Metazoa</taxon>
        <taxon>Chordata</taxon>
        <taxon>Craniata</taxon>
        <taxon>Vertebrata</taxon>
        <taxon>Euteleostomi</taxon>
        <taxon>Actinopterygii</taxon>
        <taxon>Neopterygii</taxon>
        <taxon>Teleostei</taxon>
        <taxon>Anguilliformes</taxon>
        <taxon>Anguillidae</taxon>
        <taxon>Anguilla</taxon>
    </lineage>
</organism>
<proteinExistence type="predicted"/>
<reference evidence="1" key="2">
    <citation type="journal article" date="2015" name="Fish Shellfish Immunol.">
        <title>Early steps in the European eel (Anguilla anguilla)-Vibrio vulnificus interaction in the gills: Role of the RtxA13 toxin.</title>
        <authorList>
            <person name="Callol A."/>
            <person name="Pajuelo D."/>
            <person name="Ebbesson L."/>
            <person name="Teles M."/>
            <person name="MacKenzie S."/>
            <person name="Amaro C."/>
        </authorList>
    </citation>
    <scope>NUCLEOTIDE SEQUENCE</scope>
</reference>
<name>A0A0E9Y1B4_ANGAN</name>
<accession>A0A0E9Y1B4</accession>
<dbReference type="EMBL" id="GBXM01000677">
    <property type="protein sequence ID" value="JAI07901.1"/>
    <property type="molecule type" value="Transcribed_RNA"/>
</dbReference>